<feature type="region of interest" description="Disordered" evidence="1">
    <location>
        <begin position="108"/>
        <end position="157"/>
    </location>
</feature>
<gene>
    <name evidence="3" type="ORF">H2LOC_011295</name>
</gene>
<dbReference type="EMBL" id="CP046052">
    <property type="protein sequence ID" value="QGM46232.1"/>
    <property type="molecule type" value="Genomic_DNA"/>
</dbReference>
<evidence type="ECO:0000256" key="1">
    <source>
        <dbReference type="SAM" id="MobiDB-lite"/>
    </source>
</evidence>
<dbReference type="Gene3D" id="3.40.1350.110">
    <property type="match status" value="1"/>
</dbReference>
<reference evidence="3 4" key="1">
    <citation type="submission" date="2019-11" db="EMBL/GenBank/DDBJ databases">
        <title>The genome sequence of Methylocystis heyeri.</title>
        <authorList>
            <person name="Oshkin I.Y."/>
            <person name="Miroshnikov K."/>
            <person name="Dedysh S.N."/>
        </authorList>
    </citation>
    <scope>NUCLEOTIDE SEQUENCE [LARGE SCALE GENOMIC DNA]</scope>
    <source>
        <strain evidence="3 4">H2</strain>
    </source>
</reference>
<dbReference type="OrthoDB" id="4446543at2"/>
<protein>
    <recommendedName>
        <fullName evidence="2">CdiA toxin EC869-like domain-containing protein</fullName>
    </recommendedName>
</protein>
<dbReference type="Pfam" id="PF21111">
    <property type="entry name" value="CDI_toxin_EC869_like"/>
    <property type="match status" value="1"/>
</dbReference>
<accession>A0A6B8KF89</accession>
<dbReference type="Proteomes" id="UP000309061">
    <property type="component" value="Chromosome"/>
</dbReference>
<dbReference type="KEGG" id="mhey:H2LOC_011295"/>
<evidence type="ECO:0000313" key="3">
    <source>
        <dbReference type="EMBL" id="QGM46232.1"/>
    </source>
</evidence>
<dbReference type="GO" id="GO:0004530">
    <property type="term" value="F:deoxyribonuclease I activity"/>
    <property type="evidence" value="ECO:0007669"/>
    <property type="project" value="InterPro"/>
</dbReference>
<sequence>MTNGAGGLGLSCTAEGLSLAGAPLLRRTSAGFAPRPAAEIDALLETAYGEDPTRLRSSIGLIAEALNQGDLARACIAAVLARVPELSAEAAARLANFEKALAKFDPERHPRDWRGRFTLAGGPDPAGGEAPSVPPAQSEDEADKEGPPSPTAAFESKYDELGPVDFTKKVIEFGDRLGREGRNLSPEAKERAAAEYAFLQDRLSFWLDYDYKPPAAHANLLSAALTLYQGAINGGIATAGEMPRSMVDVGGAAWAFDSFPQNIRPSTKPVGESAPEPRTTRLKEFDEIGGVGAVADNGEIKTNWVKGIKLQGGPWEDYLAGSLPGARKLPANAKTFDLFNPLTQEAVSAKTLNTLSVSYIRKPESIYGKLKRYTDAAADYAPRRKRDLDPDLIRSKAIHLAISEYTSPVQWRQLRRARRYAREKGIPLVITRIRE</sequence>
<feature type="compositionally biased region" description="Low complexity" evidence="1">
    <location>
        <begin position="120"/>
        <end position="131"/>
    </location>
</feature>
<dbReference type="CDD" id="cd13444">
    <property type="entry name" value="CDI_toxin_EC869_like"/>
    <property type="match status" value="1"/>
</dbReference>
<name>A0A6B8KF89_9HYPH</name>
<dbReference type="RefSeq" id="WP_154331633.1">
    <property type="nucleotide sequence ID" value="NZ_CP046052.1"/>
</dbReference>
<dbReference type="AlphaFoldDB" id="A0A6B8KF89"/>
<keyword evidence="4" id="KW-1185">Reference proteome</keyword>
<proteinExistence type="predicted"/>
<organism evidence="3 4">
    <name type="scientific">Methylocystis heyeri</name>
    <dbReference type="NCBI Taxonomy" id="391905"/>
    <lineage>
        <taxon>Bacteria</taxon>
        <taxon>Pseudomonadati</taxon>
        <taxon>Pseudomonadota</taxon>
        <taxon>Alphaproteobacteria</taxon>
        <taxon>Hyphomicrobiales</taxon>
        <taxon>Methylocystaceae</taxon>
        <taxon>Methylocystis</taxon>
    </lineage>
</organism>
<evidence type="ECO:0000313" key="4">
    <source>
        <dbReference type="Proteomes" id="UP000309061"/>
    </source>
</evidence>
<dbReference type="InterPro" id="IPR033799">
    <property type="entry name" value="CdiA_EC869-like"/>
</dbReference>
<evidence type="ECO:0000259" key="2">
    <source>
        <dbReference type="Pfam" id="PF21111"/>
    </source>
</evidence>
<feature type="domain" description="CdiA toxin EC869-like" evidence="2">
    <location>
        <begin position="311"/>
        <end position="431"/>
    </location>
</feature>